<reference evidence="1" key="2">
    <citation type="journal article" date="2022" name="Res Sq">
        <title>Comparative Genomics Reveals Insights into the Divergent Evolution of Astigmatic Mites and Household Pest Adaptations.</title>
        <authorList>
            <person name="Xiong Q."/>
            <person name="Wan A.T.-Y."/>
            <person name="Liu X.-Y."/>
            <person name="Fung C.S.-H."/>
            <person name="Xiao X."/>
            <person name="Malainual N."/>
            <person name="Hou J."/>
            <person name="Wang L."/>
            <person name="Wang M."/>
            <person name="Yang K."/>
            <person name="Cui Y."/>
            <person name="Leung E."/>
            <person name="Nong W."/>
            <person name="Shin S.-K."/>
            <person name="Au S."/>
            <person name="Jeong K.Y."/>
            <person name="Chew F.T."/>
            <person name="Hui J."/>
            <person name="Leung T.F."/>
            <person name="Tungtrongchitr A."/>
            <person name="Zhong N."/>
            <person name="Liu Z."/>
            <person name="Tsui S."/>
        </authorList>
    </citation>
    <scope>NUCLEOTIDE SEQUENCE</scope>
    <source>
        <strain evidence="1">Derf</strain>
        <tissue evidence="1">Whole organism</tissue>
    </source>
</reference>
<protein>
    <submittedName>
        <fullName evidence="1">Uncharacterized protein</fullName>
    </submittedName>
</protein>
<name>A0A922I2P9_DERFA</name>
<dbReference type="AlphaFoldDB" id="A0A922I2P9"/>
<gene>
    <name evidence="1" type="ORF">DERF_004793</name>
</gene>
<proteinExistence type="predicted"/>
<evidence type="ECO:0000313" key="2">
    <source>
        <dbReference type="Proteomes" id="UP000790347"/>
    </source>
</evidence>
<evidence type="ECO:0000313" key="1">
    <source>
        <dbReference type="EMBL" id="KAH9521119.1"/>
    </source>
</evidence>
<accession>A0A922I2P9</accession>
<dbReference type="EMBL" id="ASGP02000002">
    <property type="protein sequence ID" value="KAH9521119.1"/>
    <property type="molecule type" value="Genomic_DNA"/>
</dbReference>
<organism evidence="1 2">
    <name type="scientific">Dermatophagoides farinae</name>
    <name type="common">American house dust mite</name>
    <dbReference type="NCBI Taxonomy" id="6954"/>
    <lineage>
        <taxon>Eukaryota</taxon>
        <taxon>Metazoa</taxon>
        <taxon>Ecdysozoa</taxon>
        <taxon>Arthropoda</taxon>
        <taxon>Chelicerata</taxon>
        <taxon>Arachnida</taxon>
        <taxon>Acari</taxon>
        <taxon>Acariformes</taxon>
        <taxon>Sarcoptiformes</taxon>
        <taxon>Astigmata</taxon>
        <taxon>Psoroptidia</taxon>
        <taxon>Analgoidea</taxon>
        <taxon>Pyroglyphidae</taxon>
        <taxon>Dermatophagoidinae</taxon>
        <taxon>Dermatophagoides</taxon>
    </lineage>
</organism>
<sequence>MLIKSLIQNSYIVEKNICVTTVIAPPSSSSSDLFDRDICQQVVGLVIAIAISDDYDNDDY</sequence>
<comment type="caution">
    <text evidence="1">The sequence shown here is derived from an EMBL/GenBank/DDBJ whole genome shotgun (WGS) entry which is preliminary data.</text>
</comment>
<reference evidence="1" key="1">
    <citation type="submission" date="2013-05" db="EMBL/GenBank/DDBJ databases">
        <authorList>
            <person name="Yim A.K.Y."/>
            <person name="Chan T.F."/>
            <person name="Ji K.M."/>
            <person name="Liu X.Y."/>
            <person name="Zhou J.W."/>
            <person name="Li R.Q."/>
            <person name="Yang K.Y."/>
            <person name="Li J."/>
            <person name="Li M."/>
            <person name="Law P.T.W."/>
            <person name="Wu Y.L."/>
            <person name="Cai Z.L."/>
            <person name="Qin H."/>
            <person name="Bao Y."/>
            <person name="Leung R.K.K."/>
            <person name="Ng P.K.S."/>
            <person name="Zou J."/>
            <person name="Zhong X.J."/>
            <person name="Ran P.X."/>
            <person name="Zhong N.S."/>
            <person name="Liu Z.G."/>
            <person name="Tsui S.K.W."/>
        </authorList>
    </citation>
    <scope>NUCLEOTIDE SEQUENCE</scope>
    <source>
        <strain evidence="1">Derf</strain>
        <tissue evidence="1">Whole organism</tissue>
    </source>
</reference>
<keyword evidence="2" id="KW-1185">Reference proteome</keyword>
<dbReference type="Proteomes" id="UP000790347">
    <property type="component" value="Unassembled WGS sequence"/>
</dbReference>